<evidence type="ECO:0000256" key="3">
    <source>
        <dbReference type="ARBA" id="ARBA00004663"/>
    </source>
</evidence>
<keyword evidence="12 19" id="KW-1133">Transmembrane helix</keyword>
<comment type="function">
    <text evidence="14 19">Joins adenosylcobinamide-GDP and alpha-ribazole to generate adenosylcobalamin (Ado-cobalamin). Also synthesizes adenosylcobalamin 5'-phosphate from adenosylcobinamide-GDP and alpha-ribazole 5'-phosphate.</text>
</comment>
<keyword evidence="10 19" id="KW-0812">Transmembrane</keyword>
<keyword evidence="11 19" id="KW-0460">Magnesium</keyword>
<evidence type="ECO:0000256" key="17">
    <source>
        <dbReference type="ARBA" id="ARBA00048623"/>
    </source>
</evidence>
<feature type="transmembrane region" description="Helical" evidence="19">
    <location>
        <begin position="141"/>
        <end position="165"/>
    </location>
</feature>
<evidence type="ECO:0000256" key="14">
    <source>
        <dbReference type="ARBA" id="ARBA00025228"/>
    </source>
</evidence>
<evidence type="ECO:0000256" key="10">
    <source>
        <dbReference type="ARBA" id="ARBA00022692"/>
    </source>
</evidence>
<feature type="transmembrane region" description="Helical" evidence="19">
    <location>
        <begin position="37"/>
        <end position="56"/>
    </location>
</feature>
<keyword evidence="9 19" id="KW-0808">Transferase</keyword>
<accession>A0A7X9S113</accession>
<evidence type="ECO:0000256" key="5">
    <source>
        <dbReference type="ARBA" id="ARBA00013200"/>
    </source>
</evidence>
<comment type="catalytic activity">
    <reaction evidence="17 19">
        <text>alpha-ribazole + adenosylcob(III)inamide-GDP = adenosylcob(III)alamin + GMP + H(+)</text>
        <dbReference type="Rhea" id="RHEA:16049"/>
        <dbReference type="ChEBI" id="CHEBI:10329"/>
        <dbReference type="ChEBI" id="CHEBI:15378"/>
        <dbReference type="ChEBI" id="CHEBI:18408"/>
        <dbReference type="ChEBI" id="CHEBI:58115"/>
        <dbReference type="ChEBI" id="CHEBI:60487"/>
        <dbReference type="EC" id="2.7.8.26"/>
    </reaction>
</comment>
<gene>
    <name evidence="19" type="primary">cobS</name>
    <name evidence="20" type="ORF">HHU12_31040</name>
</gene>
<dbReference type="PANTHER" id="PTHR34148:SF1">
    <property type="entry name" value="ADENOSYLCOBINAMIDE-GDP RIBAZOLETRANSFERASE"/>
    <property type="match status" value="1"/>
</dbReference>
<dbReference type="EMBL" id="JABANE010000161">
    <property type="protein sequence ID" value="NME72438.1"/>
    <property type="molecule type" value="Genomic_DNA"/>
</dbReference>
<comment type="cofactor">
    <cofactor evidence="1 19">
        <name>Mg(2+)</name>
        <dbReference type="ChEBI" id="CHEBI:18420"/>
    </cofactor>
</comment>
<evidence type="ECO:0000256" key="11">
    <source>
        <dbReference type="ARBA" id="ARBA00022842"/>
    </source>
</evidence>
<evidence type="ECO:0000256" key="13">
    <source>
        <dbReference type="ARBA" id="ARBA00023136"/>
    </source>
</evidence>
<protein>
    <recommendedName>
        <fullName evidence="6 19">Adenosylcobinamide-GDP ribazoletransferase</fullName>
        <ecNumber evidence="5 19">2.7.8.26</ecNumber>
    </recommendedName>
    <alternativeName>
        <fullName evidence="16 19">Cobalamin synthase</fullName>
    </alternativeName>
    <alternativeName>
        <fullName evidence="15 19">Cobalamin-5'-phosphate synthase</fullName>
    </alternativeName>
</protein>
<comment type="caution">
    <text evidence="20">The sequence shown here is derived from an EMBL/GenBank/DDBJ whole genome shotgun (WGS) entry which is preliminary data.</text>
</comment>
<comment type="subcellular location">
    <subcellularLocation>
        <location evidence="2 19">Cell membrane</location>
        <topology evidence="2 19">Multi-pass membrane protein</topology>
    </subcellularLocation>
</comment>
<proteinExistence type="inferred from homology"/>
<dbReference type="PANTHER" id="PTHR34148">
    <property type="entry name" value="ADENOSYLCOBINAMIDE-GDP RIBAZOLETRANSFERASE"/>
    <property type="match status" value="1"/>
</dbReference>
<feature type="transmembrane region" description="Helical" evidence="19">
    <location>
        <begin position="62"/>
        <end position="80"/>
    </location>
</feature>
<evidence type="ECO:0000256" key="16">
    <source>
        <dbReference type="ARBA" id="ARBA00032853"/>
    </source>
</evidence>
<dbReference type="GO" id="GO:0005886">
    <property type="term" value="C:plasma membrane"/>
    <property type="evidence" value="ECO:0007669"/>
    <property type="project" value="UniProtKB-SubCell"/>
</dbReference>
<keyword evidence="13 19" id="KW-0472">Membrane</keyword>
<dbReference type="GO" id="GO:0009236">
    <property type="term" value="P:cobalamin biosynthetic process"/>
    <property type="evidence" value="ECO:0007669"/>
    <property type="project" value="UniProtKB-UniRule"/>
</dbReference>
<comment type="catalytic activity">
    <reaction evidence="18 19">
        <text>alpha-ribazole 5'-phosphate + adenosylcob(III)inamide-GDP = adenosylcob(III)alamin 5'-phosphate + GMP + H(+)</text>
        <dbReference type="Rhea" id="RHEA:23560"/>
        <dbReference type="ChEBI" id="CHEBI:15378"/>
        <dbReference type="ChEBI" id="CHEBI:57918"/>
        <dbReference type="ChEBI" id="CHEBI:58115"/>
        <dbReference type="ChEBI" id="CHEBI:60487"/>
        <dbReference type="ChEBI" id="CHEBI:60493"/>
        <dbReference type="EC" id="2.7.8.26"/>
    </reaction>
</comment>
<sequence>MREEINIFFTSLMFYTRIPCPFTIDHNPDYINKATRYFPLIGWIVGGISFVAFWLSSLLFDTSISIVFSLLVGVLTTGAFHEDGLSDMADGFGGGWTKERILVIMKDSRVGAFGVIALILLFLMKYAGLTQLFTLASSKNLFLVALLFIAYHSLSRLCAISICFISEYARDDATSKVKPIAKAHGAVEIMGAFVFGLIPLALLAVYNYYFCIVLLPLLLLTVLSKRYFEKWLGGYTGDCLGAVQQVAECICILSFIALWKFM</sequence>
<evidence type="ECO:0000256" key="19">
    <source>
        <dbReference type="HAMAP-Rule" id="MF_00719"/>
    </source>
</evidence>
<dbReference type="AlphaFoldDB" id="A0A7X9S113"/>
<comment type="similarity">
    <text evidence="4 19">Belongs to the CobS family.</text>
</comment>
<organism evidence="20 21">
    <name type="scientific">Flammeovirga aprica JL-4</name>
    <dbReference type="NCBI Taxonomy" id="694437"/>
    <lineage>
        <taxon>Bacteria</taxon>
        <taxon>Pseudomonadati</taxon>
        <taxon>Bacteroidota</taxon>
        <taxon>Cytophagia</taxon>
        <taxon>Cytophagales</taxon>
        <taxon>Flammeovirgaceae</taxon>
        <taxon>Flammeovirga</taxon>
    </lineage>
</organism>
<evidence type="ECO:0000313" key="21">
    <source>
        <dbReference type="Proteomes" id="UP000576082"/>
    </source>
</evidence>
<dbReference type="UniPathway" id="UPA00148">
    <property type="reaction ID" value="UER00238"/>
</dbReference>
<dbReference type="GO" id="GO:0008818">
    <property type="term" value="F:cobalamin 5'-phosphate synthase activity"/>
    <property type="evidence" value="ECO:0007669"/>
    <property type="project" value="UniProtKB-UniRule"/>
</dbReference>
<evidence type="ECO:0000256" key="7">
    <source>
        <dbReference type="ARBA" id="ARBA00022475"/>
    </source>
</evidence>
<dbReference type="Proteomes" id="UP000576082">
    <property type="component" value="Unassembled WGS sequence"/>
</dbReference>
<evidence type="ECO:0000256" key="1">
    <source>
        <dbReference type="ARBA" id="ARBA00001946"/>
    </source>
</evidence>
<evidence type="ECO:0000256" key="8">
    <source>
        <dbReference type="ARBA" id="ARBA00022573"/>
    </source>
</evidence>
<evidence type="ECO:0000313" key="20">
    <source>
        <dbReference type="EMBL" id="NME72438.1"/>
    </source>
</evidence>
<dbReference type="EC" id="2.7.8.26" evidence="5 19"/>
<reference evidence="20 21" key="1">
    <citation type="submission" date="2020-04" db="EMBL/GenBank/DDBJ databases">
        <title>Flammeovirga sp. SR4, a novel species isolated from seawater.</title>
        <authorList>
            <person name="Wang X."/>
        </authorList>
    </citation>
    <scope>NUCLEOTIDE SEQUENCE [LARGE SCALE GENOMIC DNA]</scope>
    <source>
        <strain evidence="20 21">ATCC 23126</strain>
    </source>
</reference>
<dbReference type="NCBIfam" id="NF001277">
    <property type="entry name" value="PRK00235.1-3"/>
    <property type="match status" value="1"/>
</dbReference>
<dbReference type="NCBIfam" id="TIGR00317">
    <property type="entry name" value="cobS"/>
    <property type="match status" value="1"/>
</dbReference>
<feature type="transmembrane region" description="Helical" evidence="19">
    <location>
        <begin position="240"/>
        <end position="259"/>
    </location>
</feature>
<feature type="transmembrane region" description="Helical" evidence="19">
    <location>
        <begin position="186"/>
        <end position="206"/>
    </location>
</feature>
<dbReference type="RefSeq" id="WP_169660629.1">
    <property type="nucleotide sequence ID" value="NZ_JABANE010000161.1"/>
</dbReference>
<evidence type="ECO:0000256" key="4">
    <source>
        <dbReference type="ARBA" id="ARBA00010561"/>
    </source>
</evidence>
<keyword evidence="21" id="KW-1185">Reference proteome</keyword>
<dbReference type="Pfam" id="PF02654">
    <property type="entry name" value="CobS"/>
    <property type="match status" value="1"/>
</dbReference>
<evidence type="ECO:0000256" key="18">
    <source>
        <dbReference type="ARBA" id="ARBA00049504"/>
    </source>
</evidence>
<evidence type="ECO:0000256" key="12">
    <source>
        <dbReference type="ARBA" id="ARBA00022989"/>
    </source>
</evidence>
<evidence type="ECO:0000256" key="6">
    <source>
        <dbReference type="ARBA" id="ARBA00015850"/>
    </source>
</evidence>
<keyword evidence="8 19" id="KW-0169">Cobalamin biosynthesis</keyword>
<dbReference type="GO" id="GO:0051073">
    <property type="term" value="F:adenosylcobinamide-GDP ribazoletransferase activity"/>
    <property type="evidence" value="ECO:0007669"/>
    <property type="project" value="UniProtKB-UniRule"/>
</dbReference>
<evidence type="ECO:0000256" key="15">
    <source>
        <dbReference type="ARBA" id="ARBA00032605"/>
    </source>
</evidence>
<name>A0A7X9S113_9BACT</name>
<comment type="pathway">
    <text evidence="3 19">Cofactor biosynthesis; adenosylcobalamin biosynthesis; adenosylcobalamin from cob(II)yrinate a,c-diamide: step 7/7.</text>
</comment>
<evidence type="ECO:0000256" key="9">
    <source>
        <dbReference type="ARBA" id="ARBA00022679"/>
    </source>
</evidence>
<dbReference type="InterPro" id="IPR003805">
    <property type="entry name" value="CobS"/>
</dbReference>
<dbReference type="HAMAP" id="MF_00719">
    <property type="entry name" value="CobS"/>
    <property type="match status" value="1"/>
</dbReference>
<evidence type="ECO:0000256" key="2">
    <source>
        <dbReference type="ARBA" id="ARBA00004651"/>
    </source>
</evidence>
<keyword evidence="7 19" id="KW-1003">Cell membrane</keyword>
<feature type="transmembrane region" description="Helical" evidence="19">
    <location>
        <begin position="110"/>
        <end position="129"/>
    </location>
</feature>